<dbReference type="Proteomes" id="UP000242875">
    <property type="component" value="Unassembled WGS sequence"/>
</dbReference>
<protein>
    <recommendedName>
        <fullName evidence="2">MIOS-like alpha-solenoid domain-containing protein</fullName>
    </recommendedName>
</protein>
<dbReference type="Pfam" id="PF21719">
    <property type="entry name" value="MIOS_a-sol"/>
    <property type="match status" value="1"/>
</dbReference>
<evidence type="ECO:0000313" key="4">
    <source>
        <dbReference type="Proteomes" id="UP000242875"/>
    </source>
</evidence>
<evidence type="ECO:0000256" key="1">
    <source>
        <dbReference type="SAM" id="MobiDB-lite"/>
    </source>
</evidence>
<dbReference type="AlphaFoldDB" id="A0A261Y795"/>
<reference evidence="3 4" key="1">
    <citation type="journal article" date="2017" name="Mycologia">
        <title>Bifiguratus adelaidae, gen. et sp. nov., a new member of Mucoromycotina in endophytic and soil-dwelling habitats.</title>
        <authorList>
            <person name="Torres-Cruz T.J."/>
            <person name="Billingsley Tobias T.L."/>
            <person name="Almatruk M."/>
            <person name="Hesse C."/>
            <person name="Kuske C.R."/>
            <person name="Desiro A."/>
            <person name="Benucci G.M."/>
            <person name="Bonito G."/>
            <person name="Stajich J.E."/>
            <person name="Dunlap C."/>
            <person name="Arnold A.E."/>
            <person name="Porras-Alfaro A."/>
        </authorList>
    </citation>
    <scope>NUCLEOTIDE SEQUENCE [LARGE SCALE GENOMIC DNA]</scope>
    <source>
        <strain evidence="3 4">AZ0501</strain>
    </source>
</reference>
<dbReference type="GO" id="GO:0005737">
    <property type="term" value="C:cytoplasm"/>
    <property type="evidence" value="ECO:0007669"/>
    <property type="project" value="TreeGrafter"/>
</dbReference>
<dbReference type="InterPro" id="IPR037593">
    <property type="entry name" value="MIOS/Sea4"/>
</dbReference>
<evidence type="ECO:0000313" key="3">
    <source>
        <dbReference type="EMBL" id="OZJ06354.1"/>
    </source>
</evidence>
<feature type="region of interest" description="Disordered" evidence="1">
    <location>
        <begin position="389"/>
        <end position="408"/>
    </location>
</feature>
<dbReference type="SUPFAM" id="SSF50978">
    <property type="entry name" value="WD40 repeat-like"/>
    <property type="match status" value="1"/>
</dbReference>
<dbReference type="InterPro" id="IPR036322">
    <property type="entry name" value="WD40_repeat_dom_sf"/>
</dbReference>
<dbReference type="GO" id="GO:1904263">
    <property type="term" value="P:positive regulation of TORC1 signaling"/>
    <property type="evidence" value="ECO:0007669"/>
    <property type="project" value="TreeGrafter"/>
</dbReference>
<feature type="compositionally biased region" description="Basic and acidic residues" evidence="1">
    <location>
        <begin position="389"/>
        <end position="398"/>
    </location>
</feature>
<comment type="caution">
    <text evidence="3">The sequence shown here is derived from an EMBL/GenBank/DDBJ whole genome shotgun (WGS) entry which is preliminary data.</text>
</comment>
<keyword evidence="4" id="KW-1185">Reference proteome</keyword>
<dbReference type="EMBL" id="MVBO01000004">
    <property type="protein sequence ID" value="OZJ06354.1"/>
    <property type="molecule type" value="Genomic_DNA"/>
</dbReference>
<gene>
    <name evidence="3" type="ORF">BZG36_00690</name>
</gene>
<dbReference type="Pfam" id="PF21720">
    <property type="entry name" value="MIOS_WD40"/>
    <property type="match status" value="1"/>
</dbReference>
<dbReference type="SMART" id="SM00320">
    <property type="entry name" value="WD40"/>
    <property type="match status" value="5"/>
</dbReference>
<dbReference type="InterPro" id="IPR049092">
    <property type="entry name" value="MIOS_a-sol"/>
</dbReference>
<name>A0A261Y795_9FUNG</name>
<feature type="region of interest" description="Disordered" evidence="1">
    <location>
        <begin position="631"/>
        <end position="655"/>
    </location>
</feature>
<feature type="domain" description="MIOS-like alpha-solenoid" evidence="2">
    <location>
        <begin position="562"/>
        <end position="794"/>
    </location>
</feature>
<organism evidence="3 4">
    <name type="scientific">Bifiguratus adelaidae</name>
    <dbReference type="NCBI Taxonomy" id="1938954"/>
    <lineage>
        <taxon>Eukaryota</taxon>
        <taxon>Fungi</taxon>
        <taxon>Fungi incertae sedis</taxon>
        <taxon>Mucoromycota</taxon>
        <taxon>Mucoromycotina</taxon>
        <taxon>Endogonomycetes</taxon>
        <taxon>Endogonales</taxon>
        <taxon>Endogonales incertae sedis</taxon>
        <taxon>Bifiguratus</taxon>
    </lineage>
</organism>
<dbReference type="InterPro" id="IPR001680">
    <property type="entry name" value="WD40_rpt"/>
</dbReference>
<dbReference type="PANTHER" id="PTHR16453:SF9">
    <property type="entry name" value="GATOR COMPLEX PROTEIN MIOS"/>
    <property type="match status" value="1"/>
</dbReference>
<dbReference type="PANTHER" id="PTHR16453">
    <property type="entry name" value="WD40 DOMAIN-CONTAINING PROTEIN MIO FAMILY MEMBER"/>
    <property type="match status" value="1"/>
</dbReference>
<dbReference type="Gene3D" id="2.130.10.10">
    <property type="entry name" value="YVTN repeat-like/Quinoprotein amine dehydrogenase"/>
    <property type="match status" value="2"/>
</dbReference>
<proteinExistence type="predicted"/>
<evidence type="ECO:0000259" key="2">
    <source>
        <dbReference type="Pfam" id="PF21719"/>
    </source>
</evidence>
<accession>A0A261Y795</accession>
<sequence length="1032" mass="115178">MTSSLRNQSILWSPREGDKRFIIASQDLRMYEWLPEASNDDNCFDWCPSSNYGDIVAVGLTTGRVVLVPMEPQQVPDGSPYMNFQERRSPRYDNTSITRSAIVNTSAAAASLSQYPTLITKHSRACNVVTFSKADPKYIATGLDKARNDWCLMIWDIEQALDGNPETLVEDTTAKPTIPTEPVGSPYMKSSADFNRDGYFATRENPLNLSKEVVRRPTFVSPQRTFEDLRPLRQYGPSEIVTSCAWRTNSHKQLVAGMGLKSLRLYDLRSESSNPSIQVQSKAVYGIVPDPFHTERFASFTEEGIIRIWDIRKPDDFVLTVSPDQYPSRLSIPTGLSRISFSPSRSNVLASLSRDSRVIGVYNLQEGPSEDQIEETNDAYGRQIEDNYRSPWHGKDITQETEPAADDGDNTYTFQSASAPVLWRSHKTQPRTLPLTSFAWIPSDLRKGSSLLSWHKFVAINRDGNREFISLHEANDICWSSRESFIVSSGEDMHIYALKSPPVENVRKGSMTDANYRQAFSDMGLQMSQLRLPSTPPSPDGSTLVVENDKESQTYPDISVIMRQRAMAGYLMDCEHNLRLLEDDKGLQELWTWIKKETAKFDAASSDNKGRTSNAEITYSGVSTNWATVASRSKPSPYSTPRITSPSTSNGPKEQGTYLEMTATAKSIQRWSGLAMCGSAFSLEELEADLKAMEDRDEHEKAAAWALFHGLTERCIQSLRNSQDQSRRLMSAALAGYQSDGKASKLWQDLCKSLSVEFSENAYLKVIFAYMASLDWREVLEEERIPLRERTVVALRVLNDEDLTTYVNDMSEKLINEGDIQGLFLTGITPSGVQLLQNYVNRTGDIQTASLAAAFCVPRRFKDTRVQAWTENYRELLDIWQLYHIRARFDITRGKRMGPGNAAASSVPPQVYVRCTFCSQSVAHNIVIGGIKTRDGKRSSMQPTITQSISSRSTVRTTVCPSCKKSLPRCALCLLNLGTPTDPLRQAIAANGGPSTVLISGSHGVKPADTEDMLGISVNGSRTILEAEHAVA</sequence>
<dbReference type="InterPro" id="IPR015943">
    <property type="entry name" value="WD40/YVTN_repeat-like_dom_sf"/>
</dbReference>
<feature type="compositionally biased region" description="Polar residues" evidence="1">
    <location>
        <begin position="631"/>
        <end position="652"/>
    </location>
</feature>
<dbReference type="OrthoDB" id="341486at2759"/>